<dbReference type="CDD" id="cd06583">
    <property type="entry name" value="PGRP"/>
    <property type="match status" value="1"/>
</dbReference>
<sequence length="142" mass="16127">MRAITKLFVHFTGASAAQSVESILNHWRNHNMWGSVPGYHILVEPDGTAHRLYPDDKPTYGVAGHNKHSLHVCFIGDGAMTAAQEATIIKRLRYWTKLYPSAEVLGHRDVSPDLDRDGVVEPHEWVKRCPGFSVREWWAKVK</sequence>
<evidence type="ECO:0000313" key="2">
    <source>
        <dbReference type="EMBL" id="GAA4391997.1"/>
    </source>
</evidence>
<dbReference type="InterPro" id="IPR036505">
    <property type="entry name" value="Amidase/PGRP_sf"/>
</dbReference>
<dbReference type="Proteomes" id="UP001500454">
    <property type="component" value="Unassembled WGS sequence"/>
</dbReference>
<dbReference type="Pfam" id="PF01510">
    <property type="entry name" value="Amidase_2"/>
    <property type="match status" value="1"/>
</dbReference>
<dbReference type="SUPFAM" id="SSF55846">
    <property type="entry name" value="N-acetylmuramoyl-L-alanine amidase-like"/>
    <property type="match status" value="1"/>
</dbReference>
<dbReference type="PROSITE" id="PS00018">
    <property type="entry name" value="EF_HAND_1"/>
    <property type="match status" value="1"/>
</dbReference>
<evidence type="ECO:0000259" key="1">
    <source>
        <dbReference type="Pfam" id="PF01510"/>
    </source>
</evidence>
<dbReference type="RefSeq" id="WP_345227442.1">
    <property type="nucleotide sequence ID" value="NZ_BAABHA010000015.1"/>
</dbReference>
<dbReference type="InterPro" id="IPR018247">
    <property type="entry name" value="EF_Hand_1_Ca_BS"/>
</dbReference>
<name>A0ABP8JJZ4_9BACT</name>
<organism evidence="2 3">
    <name type="scientific">Hymenobacter koreensis</name>
    <dbReference type="NCBI Taxonomy" id="1084523"/>
    <lineage>
        <taxon>Bacteria</taxon>
        <taxon>Pseudomonadati</taxon>
        <taxon>Bacteroidota</taxon>
        <taxon>Cytophagia</taxon>
        <taxon>Cytophagales</taxon>
        <taxon>Hymenobacteraceae</taxon>
        <taxon>Hymenobacter</taxon>
    </lineage>
</organism>
<feature type="domain" description="N-acetylmuramoyl-L-alanine amidase" evidence="1">
    <location>
        <begin position="3"/>
        <end position="111"/>
    </location>
</feature>
<dbReference type="Gene3D" id="3.40.80.10">
    <property type="entry name" value="Peptidoglycan recognition protein-like"/>
    <property type="match status" value="1"/>
</dbReference>
<dbReference type="EMBL" id="BAABHA010000015">
    <property type="protein sequence ID" value="GAA4391997.1"/>
    <property type="molecule type" value="Genomic_DNA"/>
</dbReference>
<keyword evidence="3" id="KW-1185">Reference proteome</keyword>
<proteinExistence type="predicted"/>
<comment type="caution">
    <text evidence="2">The sequence shown here is derived from an EMBL/GenBank/DDBJ whole genome shotgun (WGS) entry which is preliminary data.</text>
</comment>
<gene>
    <name evidence="2" type="ORF">GCM10023186_41970</name>
</gene>
<evidence type="ECO:0000313" key="3">
    <source>
        <dbReference type="Proteomes" id="UP001500454"/>
    </source>
</evidence>
<dbReference type="InterPro" id="IPR002502">
    <property type="entry name" value="Amidase_domain"/>
</dbReference>
<reference evidence="3" key="1">
    <citation type="journal article" date="2019" name="Int. J. Syst. Evol. Microbiol.">
        <title>The Global Catalogue of Microorganisms (GCM) 10K type strain sequencing project: providing services to taxonomists for standard genome sequencing and annotation.</title>
        <authorList>
            <consortium name="The Broad Institute Genomics Platform"/>
            <consortium name="The Broad Institute Genome Sequencing Center for Infectious Disease"/>
            <person name="Wu L."/>
            <person name="Ma J."/>
        </authorList>
    </citation>
    <scope>NUCLEOTIDE SEQUENCE [LARGE SCALE GENOMIC DNA]</scope>
    <source>
        <strain evidence="3">JCM 17924</strain>
    </source>
</reference>
<protein>
    <recommendedName>
        <fullName evidence="1">N-acetylmuramoyl-L-alanine amidase domain-containing protein</fullName>
    </recommendedName>
</protein>
<accession>A0ABP8JJZ4</accession>